<sequence>MMRSLALPSIFFITLLLLIGLFFFIRASVKDRTEKVTLMAPDAEDVILNQMESYLKQRAYQLVRLNREQAQLTFEGIVRPSIGLALFLMTLAAVSLLCLSLVLAIQWPAVGIWFTVLVALSPLTVLFYWKKAERAEQVLLKVESGAEPSASESKTLVTVTAHRDELAALKSALKYRPVPTP</sequence>
<evidence type="ECO:0000313" key="2">
    <source>
        <dbReference type="EMBL" id="PZD70373.1"/>
    </source>
</evidence>
<comment type="caution">
    <text evidence="2">The sequence shown here is derived from an EMBL/GenBank/DDBJ whole genome shotgun (WGS) entry which is preliminary data.</text>
</comment>
<protein>
    <recommendedName>
        <fullName evidence="4">Cofactor assembly of complex C subunit B</fullName>
    </recommendedName>
</protein>
<organism evidence="2 3">
    <name type="scientific">Acaryochloris thomasi RCC1774</name>
    <dbReference type="NCBI Taxonomy" id="1764569"/>
    <lineage>
        <taxon>Bacteria</taxon>
        <taxon>Bacillati</taxon>
        <taxon>Cyanobacteriota</taxon>
        <taxon>Cyanophyceae</taxon>
        <taxon>Acaryochloridales</taxon>
        <taxon>Acaryochloridaceae</taxon>
        <taxon>Acaryochloris</taxon>
        <taxon>Acaryochloris thomasi</taxon>
    </lineage>
</organism>
<keyword evidence="1" id="KW-1133">Transmembrane helix</keyword>
<dbReference type="InterPro" id="IPR021919">
    <property type="entry name" value="CCB1"/>
</dbReference>
<keyword evidence="1" id="KW-0812">Transmembrane</keyword>
<evidence type="ECO:0000256" key="1">
    <source>
        <dbReference type="SAM" id="Phobius"/>
    </source>
</evidence>
<dbReference type="Pfam" id="PF12046">
    <property type="entry name" value="CCB1"/>
    <property type="match status" value="1"/>
</dbReference>
<reference evidence="2 3" key="1">
    <citation type="journal article" date="2018" name="Sci. Rep.">
        <title>A novel species of the marine cyanobacterium Acaryochloris with a unique pigment content and lifestyle.</title>
        <authorList>
            <person name="Partensky F."/>
            <person name="Six C."/>
            <person name="Ratin M."/>
            <person name="Garczarek L."/>
            <person name="Vaulot D."/>
            <person name="Probert I."/>
            <person name="Calteau A."/>
            <person name="Gourvil P."/>
            <person name="Marie D."/>
            <person name="Grebert T."/>
            <person name="Bouchier C."/>
            <person name="Le Panse S."/>
            <person name="Gachenot M."/>
            <person name="Rodriguez F."/>
            <person name="Garrido J.L."/>
        </authorList>
    </citation>
    <scope>NUCLEOTIDE SEQUENCE [LARGE SCALE GENOMIC DNA]</scope>
    <source>
        <strain evidence="2 3">RCC1774</strain>
    </source>
</reference>
<dbReference type="PANTHER" id="PTHR35302:SF1">
    <property type="entry name" value="PROTEIN COFACTOR ASSEMBLY OF COMPLEX C SUBUNIT B CCB1, CHLOROPLASTIC"/>
    <property type="match status" value="1"/>
</dbReference>
<evidence type="ECO:0008006" key="4">
    <source>
        <dbReference type="Google" id="ProtNLM"/>
    </source>
</evidence>
<dbReference type="AlphaFoldDB" id="A0A2W1J776"/>
<proteinExistence type="predicted"/>
<keyword evidence="1" id="KW-0472">Membrane</keyword>
<dbReference type="PANTHER" id="PTHR35302">
    <property type="match status" value="1"/>
</dbReference>
<dbReference type="RefSeq" id="WP_199464539.1">
    <property type="nucleotide sequence ID" value="NZ_CAWNWM010000040.1"/>
</dbReference>
<gene>
    <name evidence="2" type="ORF">C1752_13680</name>
</gene>
<feature type="transmembrane region" description="Helical" evidence="1">
    <location>
        <begin position="111"/>
        <end position="129"/>
    </location>
</feature>
<dbReference type="EMBL" id="PQWO01000040">
    <property type="protein sequence ID" value="PZD70373.1"/>
    <property type="molecule type" value="Genomic_DNA"/>
</dbReference>
<evidence type="ECO:0000313" key="3">
    <source>
        <dbReference type="Proteomes" id="UP000248857"/>
    </source>
</evidence>
<keyword evidence="3" id="KW-1185">Reference proteome</keyword>
<feature type="transmembrane region" description="Helical" evidence="1">
    <location>
        <begin position="6"/>
        <end position="25"/>
    </location>
</feature>
<dbReference type="Proteomes" id="UP000248857">
    <property type="component" value="Unassembled WGS sequence"/>
</dbReference>
<feature type="transmembrane region" description="Helical" evidence="1">
    <location>
        <begin position="82"/>
        <end position="105"/>
    </location>
</feature>
<accession>A0A2W1J776</accession>
<name>A0A2W1J776_9CYAN</name>